<gene>
    <name evidence="4" type="ORF">STAIW_v1c04460</name>
</gene>
<name>S5LZF8_9MOLU</name>
<comment type="similarity">
    <text evidence="1">Belongs to the ParB family.</text>
</comment>
<dbReference type="Proteomes" id="UP000014984">
    <property type="component" value="Chromosome"/>
</dbReference>
<evidence type="ECO:0000256" key="2">
    <source>
        <dbReference type="ARBA" id="ARBA00022829"/>
    </source>
</evidence>
<keyword evidence="5" id="KW-1185">Reference proteome</keyword>
<dbReference type="GO" id="GO:0005694">
    <property type="term" value="C:chromosome"/>
    <property type="evidence" value="ECO:0007669"/>
    <property type="project" value="TreeGrafter"/>
</dbReference>
<dbReference type="Pfam" id="PF02195">
    <property type="entry name" value="ParB_N"/>
    <property type="match status" value="1"/>
</dbReference>
<dbReference type="HOGENOM" id="CLU_023853_0_1_14"/>
<reference evidence="4 5" key="1">
    <citation type="journal article" date="2013" name="Genome Biol. Evol.">
        <title>Comparison of metabolic capacities and inference of gene content evolution in mosquito-associated Spiroplasma diminutum and S. taiwanense.</title>
        <authorList>
            <person name="Lo W.S."/>
            <person name="Ku C."/>
            <person name="Chen L.L."/>
            <person name="Chang T.H."/>
            <person name="Kuo C.H."/>
        </authorList>
    </citation>
    <scope>NUCLEOTIDE SEQUENCE [LARGE SCALE GENOMIC DNA]</scope>
    <source>
        <strain evidence="4">CT-1</strain>
    </source>
</reference>
<dbReference type="AlphaFoldDB" id="S5LZF8"/>
<evidence type="ECO:0000313" key="5">
    <source>
        <dbReference type="Proteomes" id="UP000014984"/>
    </source>
</evidence>
<dbReference type="InterPro" id="IPR004437">
    <property type="entry name" value="ParB/RepB/Spo0J"/>
</dbReference>
<dbReference type="GO" id="GO:0003677">
    <property type="term" value="F:DNA binding"/>
    <property type="evidence" value="ECO:0007669"/>
    <property type="project" value="UniProtKB-KW"/>
</dbReference>
<dbReference type="InterPro" id="IPR041468">
    <property type="entry name" value="HTH_ParB/Spo0J"/>
</dbReference>
<dbReference type="Gene3D" id="3.90.1530.30">
    <property type="match status" value="1"/>
</dbReference>
<dbReference type="EMBL" id="CP005074">
    <property type="protein sequence ID" value="AGR41092.1"/>
    <property type="molecule type" value="Genomic_DNA"/>
</dbReference>
<dbReference type="STRING" id="1276220.STAIW_v1c04460"/>
<dbReference type="Pfam" id="PF17762">
    <property type="entry name" value="HTH_ParB"/>
    <property type="match status" value="1"/>
</dbReference>
<sequence length="253" mass="28938">MFKTELIEIARIQPNPSQPRKTINRDSIIELANSILKVGLLQPIIVNINTKNEVSLIAGQRRLEAYKYLNKKHIECILVPGDASQKDFKQASIIENVQREEMTNYDTALPLKELRNDGMNLEEISSQLGKSISWVSKMLSVLELNNDVQQQVIDGSLDISKAVIIASQHDLSDQEKTILANDVVENKITKKTLEDKVKKIKNYIDPEIIQMQNHIQQKLGTKIEIKEKKLIMHYLGIEDLNKILEVLNLNYKD</sequence>
<keyword evidence="2" id="KW-0159">Chromosome partition</keyword>
<dbReference type="GO" id="GO:0007059">
    <property type="term" value="P:chromosome segregation"/>
    <property type="evidence" value="ECO:0007669"/>
    <property type="project" value="UniProtKB-KW"/>
</dbReference>
<dbReference type="NCBIfam" id="TIGR00180">
    <property type="entry name" value="parB_part"/>
    <property type="match status" value="1"/>
</dbReference>
<feature type="domain" description="ParB-like N-terminal" evidence="3">
    <location>
        <begin position="5"/>
        <end position="97"/>
    </location>
</feature>
<dbReference type="PATRIC" id="fig|1276220.3.peg.452"/>
<dbReference type="InterPro" id="IPR036086">
    <property type="entry name" value="ParB/Sulfiredoxin_sf"/>
</dbReference>
<accession>S5LZF8</accession>
<evidence type="ECO:0000256" key="1">
    <source>
        <dbReference type="ARBA" id="ARBA00006295"/>
    </source>
</evidence>
<dbReference type="InterPro" id="IPR003115">
    <property type="entry name" value="ParB_N"/>
</dbReference>
<evidence type="ECO:0000313" key="4">
    <source>
        <dbReference type="EMBL" id="AGR41092.1"/>
    </source>
</evidence>
<organism evidence="4 5">
    <name type="scientific">Spiroplasma taiwanense CT-1</name>
    <dbReference type="NCBI Taxonomy" id="1276220"/>
    <lineage>
        <taxon>Bacteria</taxon>
        <taxon>Bacillati</taxon>
        <taxon>Mycoplasmatota</taxon>
        <taxon>Mollicutes</taxon>
        <taxon>Entomoplasmatales</taxon>
        <taxon>Spiroplasmataceae</taxon>
        <taxon>Spiroplasma</taxon>
    </lineage>
</organism>
<dbReference type="Gene3D" id="1.10.10.2830">
    <property type="match status" value="1"/>
</dbReference>
<dbReference type="eggNOG" id="COG1475">
    <property type="taxonomic scope" value="Bacteria"/>
</dbReference>
<dbReference type="RefSeq" id="WP_020834231.1">
    <property type="nucleotide sequence ID" value="NC_021846.1"/>
</dbReference>
<evidence type="ECO:0000259" key="3">
    <source>
        <dbReference type="SMART" id="SM00470"/>
    </source>
</evidence>
<protein>
    <submittedName>
        <fullName evidence="4">Chromosome partitioning protein, DNA-binding protein</fullName>
    </submittedName>
</protein>
<dbReference type="KEGG" id="stai:STAIW_v1c04460"/>
<dbReference type="InterPro" id="IPR050336">
    <property type="entry name" value="Chromosome_partition/occlusion"/>
</dbReference>
<proteinExistence type="inferred from homology"/>
<dbReference type="SUPFAM" id="SSF110849">
    <property type="entry name" value="ParB/Sulfiredoxin"/>
    <property type="match status" value="1"/>
</dbReference>
<dbReference type="SMART" id="SM00470">
    <property type="entry name" value="ParB"/>
    <property type="match status" value="1"/>
</dbReference>
<dbReference type="OrthoDB" id="9802051at2"/>
<dbReference type="PANTHER" id="PTHR33375:SF1">
    <property type="entry name" value="CHROMOSOME-PARTITIONING PROTEIN PARB-RELATED"/>
    <property type="match status" value="1"/>
</dbReference>
<dbReference type="PANTHER" id="PTHR33375">
    <property type="entry name" value="CHROMOSOME-PARTITIONING PROTEIN PARB-RELATED"/>
    <property type="match status" value="1"/>
</dbReference>
<keyword evidence="4" id="KW-0238">DNA-binding</keyword>